<keyword evidence="2" id="KW-1133">Transmembrane helix</keyword>
<name>A0A1I0U3U9_9SPHI</name>
<keyword evidence="2" id="KW-0472">Membrane</keyword>
<keyword evidence="4" id="KW-1185">Reference proteome</keyword>
<reference evidence="4" key="1">
    <citation type="submission" date="2016-10" db="EMBL/GenBank/DDBJ databases">
        <authorList>
            <person name="Varghese N."/>
            <person name="Submissions S."/>
        </authorList>
    </citation>
    <scope>NUCLEOTIDE SEQUENCE [LARGE SCALE GENOMIC DNA]</scope>
    <source>
        <strain evidence="4">DSM 18130</strain>
    </source>
</reference>
<gene>
    <name evidence="3" type="ORF">SAMN04488511_12030</name>
</gene>
<proteinExistence type="predicted"/>
<feature type="transmembrane region" description="Helical" evidence="2">
    <location>
        <begin position="62"/>
        <end position="81"/>
    </location>
</feature>
<evidence type="ECO:0000256" key="2">
    <source>
        <dbReference type="SAM" id="Phobius"/>
    </source>
</evidence>
<feature type="compositionally biased region" description="Basic and acidic residues" evidence="1">
    <location>
        <begin position="32"/>
        <end position="44"/>
    </location>
</feature>
<dbReference type="Proteomes" id="UP000198836">
    <property type="component" value="Unassembled WGS sequence"/>
</dbReference>
<feature type="region of interest" description="Disordered" evidence="1">
    <location>
        <begin position="1"/>
        <end position="56"/>
    </location>
</feature>
<protein>
    <submittedName>
        <fullName evidence="3">Uncharacterized protein</fullName>
    </submittedName>
</protein>
<evidence type="ECO:0000313" key="3">
    <source>
        <dbReference type="EMBL" id="SFA58704.1"/>
    </source>
</evidence>
<evidence type="ECO:0000313" key="4">
    <source>
        <dbReference type="Proteomes" id="UP000198836"/>
    </source>
</evidence>
<feature type="compositionally biased region" description="Basic residues" evidence="1">
    <location>
        <begin position="1"/>
        <end position="12"/>
    </location>
</feature>
<sequence>MAGKNQKRRAFRKLTMENIDPQHTESGAAPKPIEKDYENHKEDPGPAQPAVTERDENGAGQALKWVIPIAVIIGLIIWFVMRK</sequence>
<keyword evidence="2" id="KW-0812">Transmembrane</keyword>
<evidence type="ECO:0000256" key="1">
    <source>
        <dbReference type="SAM" id="MobiDB-lite"/>
    </source>
</evidence>
<accession>A0A1I0U3U9</accession>
<organism evidence="3 4">
    <name type="scientific">Pedobacter suwonensis</name>
    <dbReference type="NCBI Taxonomy" id="332999"/>
    <lineage>
        <taxon>Bacteria</taxon>
        <taxon>Pseudomonadati</taxon>
        <taxon>Bacteroidota</taxon>
        <taxon>Sphingobacteriia</taxon>
        <taxon>Sphingobacteriales</taxon>
        <taxon>Sphingobacteriaceae</taxon>
        <taxon>Pedobacter</taxon>
    </lineage>
</organism>
<dbReference type="AlphaFoldDB" id="A0A1I0U3U9"/>
<dbReference type="EMBL" id="FOJM01000020">
    <property type="protein sequence ID" value="SFA58704.1"/>
    <property type="molecule type" value="Genomic_DNA"/>
</dbReference>